<evidence type="ECO:0000256" key="4">
    <source>
        <dbReference type="ARBA" id="ARBA00022989"/>
    </source>
</evidence>
<dbReference type="InterPro" id="IPR023081">
    <property type="entry name" value="Cell_div_FtsB"/>
</dbReference>
<dbReference type="InterPro" id="IPR007060">
    <property type="entry name" value="FtsL/DivIC"/>
</dbReference>
<accession>A0ABS2DR31</accession>
<keyword evidence="2 7" id="KW-0132">Cell division</keyword>
<evidence type="ECO:0000313" key="9">
    <source>
        <dbReference type="EMBL" id="MBM6703774.1"/>
    </source>
</evidence>
<gene>
    <name evidence="7" type="primary">ftsB</name>
    <name evidence="9" type="ORF">H6A60_04640</name>
</gene>
<dbReference type="HAMAP" id="MF_00599">
    <property type="entry name" value="FtsB"/>
    <property type="match status" value="1"/>
</dbReference>
<evidence type="ECO:0000313" key="10">
    <source>
        <dbReference type="Proteomes" id="UP000715095"/>
    </source>
</evidence>
<evidence type="ECO:0000256" key="7">
    <source>
        <dbReference type="HAMAP-Rule" id="MF_00599"/>
    </source>
</evidence>
<dbReference type="Pfam" id="PF04977">
    <property type="entry name" value="DivIC"/>
    <property type="match status" value="1"/>
</dbReference>
<evidence type="ECO:0000256" key="3">
    <source>
        <dbReference type="ARBA" id="ARBA00022692"/>
    </source>
</evidence>
<feature type="topological domain" description="Periplasmic" evidence="7">
    <location>
        <begin position="23"/>
        <end position="143"/>
    </location>
</feature>
<keyword evidence="3 7" id="KW-0812">Transmembrane</keyword>
<evidence type="ECO:0000256" key="1">
    <source>
        <dbReference type="ARBA" id="ARBA00022475"/>
    </source>
</evidence>
<keyword evidence="6 7" id="KW-0131">Cell cycle</keyword>
<feature type="topological domain" description="Cytoplasmic" evidence="7">
    <location>
        <begin position="1"/>
        <end position="4"/>
    </location>
</feature>
<keyword evidence="10" id="KW-1185">Reference proteome</keyword>
<dbReference type="EMBL" id="JACJJC010000005">
    <property type="protein sequence ID" value="MBM6703774.1"/>
    <property type="molecule type" value="Genomic_DNA"/>
</dbReference>
<feature type="coiled-coil region" evidence="7">
    <location>
        <begin position="30"/>
        <end position="64"/>
    </location>
</feature>
<keyword evidence="7" id="KW-0997">Cell inner membrane</keyword>
<keyword evidence="5 7" id="KW-0472">Membrane</keyword>
<comment type="subcellular location">
    <subcellularLocation>
        <location evidence="7">Cell inner membrane</location>
        <topology evidence="7">Single-pass type II membrane protein</topology>
    </subcellularLocation>
    <text evidence="7">Localizes to the division septum.</text>
</comment>
<evidence type="ECO:0000256" key="6">
    <source>
        <dbReference type="ARBA" id="ARBA00023306"/>
    </source>
</evidence>
<protein>
    <recommendedName>
        <fullName evidence="7">Cell division protein FtsB</fullName>
    </recommendedName>
</protein>
<sequence>MIRFYIVLLTLGIGVMQYQLWAGPSSWFRYVEMKRDLAEQRLENDRLRATNEALAAELYSLEHNQDAVEARARYELNMIKPGERLFRVESVEDVRRGGRQSEPIPQLQVDVKPGSAPTFEPKKSDLYHAPKNQRAPKARDRRE</sequence>
<dbReference type="PANTHER" id="PTHR37485:SF1">
    <property type="entry name" value="CELL DIVISION PROTEIN FTSB"/>
    <property type="match status" value="1"/>
</dbReference>
<keyword evidence="4 7" id="KW-1133">Transmembrane helix</keyword>
<dbReference type="RefSeq" id="WP_205102246.1">
    <property type="nucleotide sequence ID" value="NZ_JACJJC010000005.1"/>
</dbReference>
<dbReference type="PANTHER" id="PTHR37485">
    <property type="entry name" value="CELL DIVISION PROTEIN FTSB"/>
    <property type="match status" value="1"/>
</dbReference>
<dbReference type="Proteomes" id="UP000715095">
    <property type="component" value="Unassembled WGS sequence"/>
</dbReference>
<comment type="subunit">
    <text evidence="7">Part of a complex composed of FtsB, FtsL and FtsQ.</text>
</comment>
<comment type="caution">
    <text evidence="9">The sequence shown here is derived from an EMBL/GenBank/DDBJ whole genome shotgun (WGS) entry which is preliminary data.</text>
</comment>
<keyword evidence="1 7" id="KW-1003">Cell membrane</keyword>
<comment type="function">
    <text evidence="7">Essential cell division protein. May link together the upstream cell division proteins, which are predominantly cytoplasmic, with the downstream cell division proteins, which are predominantly periplasmic.</text>
</comment>
<organism evidence="9 10">
    <name type="scientific">Sutterella massiliensis</name>
    <dbReference type="NCBI Taxonomy" id="1816689"/>
    <lineage>
        <taxon>Bacteria</taxon>
        <taxon>Pseudomonadati</taxon>
        <taxon>Pseudomonadota</taxon>
        <taxon>Betaproteobacteria</taxon>
        <taxon>Burkholderiales</taxon>
        <taxon>Sutterellaceae</taxon>
        <taxon>Sutterella</taxon>
    </lineage>
</organism>
<comment type="similarity">
    <text evidence="7">Belongs to the FtsB family.</text>
</comment>
<keyword evidence="7" id="KW-0175">Coiled coil</keyword>
<feature type="region of interest" description="Disordered" evidence="8">
    <location>
        <begin position="96"/>
        <end position="143"/>
    </location>
</feature>
<proteinExistence type="inferred from homology"/>
<reference evidence="9 10" key="1">
    <citation type="journal article" date="2021" name="Sci. Rep.">
        <title>The distribution of antibiotic resistance genes in chicken gut microbiota commensals.</title>
        <authorList>
            <person name="Juricova H."/>
            <person name="Matiasovicova J."/>
            <person name="Kubasova T."/>
            <person name="Cejkova D."/>
            <person name="Rychlik I."/>
        </authorList>
    </citation>
    <scope>NUCLEOTIDE SEQUENCE [LARGE SCALE GENOMIC DNA]</scope>
    <source>
        <strain evidence="9 10">An829</strain>
    </source>
</reference>
<evidence type="ECO:0000256" key="5">
    <source>
        <dbReference type="ARBA" id="ARBA00023136"/>
    </source>
</evidence>
<evidence type="ECO:0000256" key="2">
    <source>
        <dbReference type="ARBA" id="ARBA00022618"/>
    </source>
</evidence>
<name>A0ABS2DR31_9BURK</name>
<evidence type="ECO:0000256" key="8">
    <source>
        <dbReference type="SAM" id="MobiDB-lite"/>
    </source>
</evidence>